<dbReference type="STRING" id="234267.Acid_7286"/>
<dbReference type="InterPro" id="IPR026170">
    <property type="entry name" value="FAM173A/B"/>
</dbReference>
<protein>
    <recommendedName>
        <fullName evidence="4">Methyltransferase domain-containing protein</fullName>
    </recommendedName>
</protein>
<organism evidence="5">
    <name type="scientific">Solibacter usitatus (strain Ellin6076)</name>
    <dbReference type="NCBI Taxonomy" id="234267"/>
    <lineage>
        <taxon>Bacteria</taxon>
        <taxon>Pseudomonadati</taxon>
        <taxon>Acidobacteriota</taxon>
        <taxon>Terriglobia</taxon>
        <taxon>Bryobacterales</taxon>
        <taxon>Solibacteraceae</taxon>
        <taxon>Candidatus Solibacter</taxon>
    </lineage>
</organism>
<accession>Q01Q73</accession>
<gene>
    <name evidence="5" type="ordered locus">Acid_7286</name>
</gene>
<dbReference type="Pfam" id="PF13847">
    <property type="entry name" value="Methyltransf_31"/>
    <property type="match status" value="1"/>
</dbReference>
<dbReference type="KEGG" id="sus:Acid_7286"/>
<dbReference type="EMBL" id="CP000473">
    <property type="protein sequence ID" value="ABJ88197.1"/>
    <property type="molecule type" value="Genomic_DNA"/>
</dbReference>
<evidence type="ECO:0000256" key="2">
    <source>
        <dbReference type="ARBA" id="ARBA00022679"/>
    </source>
</evidence>
<dbReference type="PANTHER" id="PTHR13610">
    <property type="entry name" value="METHYLTRANSFERASE DOMAIN-CONTAINING PROTEIN"/>
    <property type="match status" value="1"/>
</dbReference>
<evidence type="ECO:0000259" key="4">
    <source>
        <dbReference type="Pfam" id="PF13847"/>
    </source>
</evidence>
<evidence type="ECO:0000256" key="3">
    <source>
        <dbReference type="ARBA" id="ARBA00022691"/>
    </source>
</evidence>
<keyword evidence="2" id="KW-0808">Transferase</keyword>
<dbReference type="eggNOG" id="COG2518">
    <property type="taxonomic scope" value="Bacteria"/>
</dbReference>
<dbReference type="InterPro" id="IPR029063">
    <property type="entry name" value="SAM-dependent_MTases_sf"/>
</dbReference>
<dbReference type="GO" id="GO:0032259">
    <property type="term" value="P:methylation"/>
    <property type="evidence" value="ECO:0007669"/>
    <property type="project" value="UniProtKB-KW"/>
</dbReference>
<feature type="domain" description="Methyltransferase" evidence="4">
    <location>
        <begin position="78"/>
        <end position="193"/>
    </location>
</feature>
<sequence precursor="true">MPASRFPQGFPQFRGKYQRTPILHFKVRLSKVMRKVCLFLAAGCLALRAQSGDTEKLAPYYPTPETIVDKMLQLGGLKAGEKMYDLGSGDGRIVIVAAQKFHADATGIELDKDLCKQSAAKILKLGLDKTAHIVNGDLLKQNYGSADLVTVYLLPDAVNNKVQPLLDRQLKKGARIVAKDFDFHNWTPEKVENIADDGEGRSHTLYLYRK</sequence>
<evidence type="ECO:0000256" key="1">
    <source>
        <dbReference type="ARBA" id="ARBA00022603"/>
    </source>
</evidence>
<dbReference type="SUPFAM" id="SSF53335">
    <property type="entry name" value="S-adenosyl-L-methionine-dependent methyltransferases"/>
    <property type="match status" value="1"/>
</dbReference>
<name>Q01Q73_SOLUE</name>
<keyword evidence="3" id="KW-0949">S-adenosyl-L-methionine</keyword>
<dbReference type="Gene3D" id="3.40.50.150">
    <property type="entry name" value="Vaccinia Virus protein VP39"/>
    <property type="match status" value="1"/>
</dbReference>
<dbReference type="HOGENOM" id="CLU_068443_2_0_0"/>
<dbReference type="AlphaFoldDB" id="Q01Q73"/>
<proteinExistence type="predicted"/>
<dbReference type="GO" id="GO:0016279">
    <property type="term" value="F:protein-lysine N-methyltransferase activity"/>
    <property type="evidence" value="ECO:0007669"/>
    <property type="project" value="InterPro"/>
</dbReference>
<dbReference type="InParanoid" id="Q01Q73"/>
<dbReference type="PANTHER" id="PTHR13610:SF11">
    <property type="entry name" value="METHYLTRANSFERASE DOMAIN-CONTAINING PROTEIN"/>
    <property type="match status" value="1"/>
</dbReference>
<reference evidence="5" key="1">
    <citation type="submission" date="2006-10" db="EMBL/GenBank/DDBJ databases">
        <title>Complete sequence of Solibacter usitatus Ellin6076.</title>
        <authorList>
            <consortium name="US DOE Joint Genome Institute"/>
            <person name="Copeland A."/>
            <person name="Lucas S."/>
            <person name="Lapidus A."/>
            <person name="Barry K."/>
            <person name="Detter J.C."/>
            <person name="Glavina del Rio T."/>
            <person name="Hammon N."/>
            <person name="Israni S."/>
            <person name="Dalin E."/>
            <person name="Tice H."/>
            <person name="Pitluck S."/>
            <person name="Thompson L.S."/>
            <person name="Brettin T."/>
            <person name="Bruce D."/>
            <person name="Han C."/>
            <person name="Tapia R."/>
            <person name="Gilna P."/>
            <person name="Schmutz J."/>
            <person name="Larimer F."/>
            <person name="Land M."/>
            <person name="Hauser L."/>
            <person name="Kyrpides N."/>
            <person name="Mikhailova N."/>
            <person name="Janssen P.H."/>
            <person name="Kuske C.R."/>
            <person name="Richardson P."/>
        </authorList>
    </citation>
    <scope>NUCLEOTIDE SEQUENCE</scope>
    <source>
        <strain evidence="5">Ellin6076</strain>
    </source>
</reference>
<evidence type="ECO:0000313" key="5">
    <source>
        <dbReference type="EMBL" id="ABJ88197.1"/>
    </source>
</evidence>
<dbReference type="CDD" id="cd02440">
    <property type="entry name" value="AdoMet_MTases"/>
    <property type="match status" value="1"/>
</dbReference>
<keyword evidence="1" id="KW-0489">Methyltransferase</keyword>
<dbReference type="InterPro" id="IPR025714">
    <property type="entry name" value="Methyltranfer_dom"/>
</dbReference>